<feature type="region of interest" description="Disordered" evidence="1">
    <location>
        <begin position="1"/>
        <end position="71"/>
    </location>
</feature>
<name>H8X0F5_CANO9</name>
<evidence type="ECO:0000313" key="5">
    <source>
        <dbReference type="Proteomes" id="UP000005018"/>
    </source>
</evidence>
<accession>H8X0F5</accession>
<protein>
    <recommendedName>
        <fullName evidence="3">PXA domain-containing protein</fullName>
    </recommendedName>
</protein>
<sequence>MDRYQDKPKPRSRPVSAIISTTTTNVTSHDHGTSFSPTSATSLTSLTSHQIPRTQPTSTSTNLLRKSEPSKLLQTPRISLEKALRKSPTLITKKDILKNELRTAGNSNIDESNHDRLELQFLVSIYVPGLRPLRNASLLDRLRNRLPTIVENLDVNLSLHLFLSTIMVRFVNSWYLTKLNTNNKEFLKAVYDDILVALVRDVANRIATISSYHLLNVADDLVSILNTHLTEFVAEGKYPYKVLDDYYDLTETANSLYYDSFKNPRDVLQMYLSQKHIIFDQSKDTQEEPVLIYFRVMVQTMLQKIMENNEKDSIFTSKITSDLLILALGDLVINQLFQKTSSPEFILGSINKAVLSLLSVLKKHKNTKASATVSNQSVIGIVVTFAYTIYESLVMLVMAIKLSSRYEAPFDVINSSVFLLVGTLLTLKQTRPLLYTLALSLKSVIWSISGLKNGINNVASKYAIEYLSETLTEETIRNLINQLRIELFYTDKKDISHEDQDVLLDTVADNIAELFTHLPFGKQLHLNILCNKIKQVLIIFDHDEQLDPANNVNQLLVIQFLDRIVYAVYNDI</sequence>
<dbReference type="AlphaFoldDB" id="H8X0F5"/>
<evidence type="ECO:0000313" key="4">
    <source>
        <dbReference type="EMBL" id="CCG22667.1"/>
    </source>
</evidence>
<keyword evidence="2" id="KW-0812">Transmembrane</keyword>
<keyword evidence="2" id="KW-1133">Transmembrane helix</keyword>
<reference evidence="4 5" key="1">
    <citation type="journal article" date="2012" name="PLoS ONE">
        <title>Sequence and analysis of the genome of the pathogenic yeast Candida orthopsilosis.</title>
        <authorList>
            <person name="Riccombeni A."/>
            <person name="Vidanes G."/>
            <person name="Proux-Wera E."/>
            <person name="Wolfe K.H."/>
            <person name="Butler G."/>
        </authorList>
    </citation>
    <scope>NUCLEOTIDE SEQUENCE [LARGE SCALE GENOMIC DNA]</scope>
    <source>
        <strain evidence="4 5">Co 90-125</strain>
    </source>
</reference>
<proteinExistence type="predicted"/>
<dbReference type="HOGENOM" id="CLU_032841_0_0_1"/>
<keyword evidence="5" id="KW-1185">Reference proteome</keyword>
<feature type="compositionally biased region" description="Polar residues" evidence="1">
    <location>
        <begin position="18"/>
        <end position="27"/>
    </location>
</feature>
<evidence type="ECO:0000256" key="1">
    <source>
        <dbReference type="SAM" id="MobiDB-lite"/>
    </source>
</evidence>
<dbReference type="Proteomes" id="UP000005018">
    <property type="component" value="Chromosome 2"/>
</dbReference>
<keyword evidence="2" id="KW-0472">Membrane</keyword>
<organism evidence="4 5">
    <name type="scientific">Candida orthopsilosis (strain 90-125)</name>
    <name type="common">Yeast</name>
    <dbReference type="NCBI Taxonomy" id="1136231"/>
    <lineage>
        <taxon>Eukaryota</taxon>
        <taxon>Fungi</taxon>
        <taxon>Dikarya</taxon>
        <taxon>Ascomycota</taxon>
        <taxon>Saccharomycotina</taxon>
        <taxon>Pichiomycetes</taxon>
        <taxon>Debaryomycetaceae</taxon>
        <taxon>Candida/Lodderomyces clade</taxon>
        <taxon>Candida</taxon>
    </lineage>
</organism>
<dbReference type="eggNOG" id="ENOG502RYUQ">
    <property type="taxonomic scope" value="Eukaryota"/>
</dbReference>
<dbReference type="InterPro" id="IPR003114">
    <property type="entry name" value="Phox_assoc"/>
</dbReference>
<feature type="transmembrane region" description="Helical" evidence="2">
    <location>
        <begin position="378"/>
        <end position="398"/>
    </location>
</feature>
<evidence type="ECO:0000259" key="3">
    <source>
        <dbReference type="Pfam" id="PF02194"/>
    </source>
</evidence>
<dbReference type="KEGG" id="cot:CORT_0B09630"/>
<dbReference type="EMBL" id="HE681720">
    <property type="protein sequence ID" value="CCG22667.1"/>
    <property type="molecule type" value="Genomic_DNA"/>
</dbReference>
<gene>
    <name evidence="4" type="ORF">CORT_0B09630</name>
</gene>
<dbReference type="RefSeq" id="XP_003868102.1">
    <property type="nucleotide sequence ID" value="XM_003868054.1"/>
</dbReference>
<feature type="compositionally biased region" description="Polar residues" evidence="1">
    <location>
        <begin position="49"/>
        <end position="64"/>
    </location>
</feature>
<feature type="compositionally biased region" description="Low complexity" evidence="1">
    <location>
        <begin position="33"/>
        <end position="48"/>
    </location>
</feature>
<dbReference type="GeneID" id="14539114"/>
<feature type="domain" description="PXA" evidence="3">
    <location>
        <begin position="154"/>
        <end position="352"/>
    </location>
</feature>
<dbReference type="Pfam" id="PF02194">
    <property type="entry name" value="PXA"/>
    <property type="match status" value="1"/>
</dbReference>
<evidence type="ECO:0000256" key="2">
    <source>
        <dbReference type="SAM" id="Phobius"/>
    </source>
</evidence>
<dbReference type="OrthoDB" id="5582218at2759"/>